<reference evidence="1" key="1">
    <citation type="submission" date="2020-04" db="EMBL/GenBank/DDBJ databases">
        <authorList>
            <person name="Zhang T."/>
        </authorList>
    </citation>
    <scope>NUCLEOTIDE SEQUENCE</scope>
    <source>
        <strain evidence="1">HKST-UBA02</strain>
    </source>
</reference>
<dbReference type="InterPro" id="IPR030916">
    <property type="entry name" value="ELWxxDGT_rpt"/>
</dbReference>
<evidence type="ECO:0000313" key="2">
    <source>
        <dbReference type="Proteomes" id="UP000739538"/>
    </source>
</evidence>
<dbReference type="EMBL" id="JAGQHS010000043">
    <property type="protein sequence ID" value="MCA9756146.1"/>
    <property type="molecule type" value="Genomic_DNA"/>
</dbReference>
<gene>
    <name evidence="1" type="ORF">KDA27_10110</name>
</gene>
<evidence type="ECO:0000313" key="1">
    <source>
        <dbReference type="EMBL" id="MCA9756146.1"/>
    </source>
</evidence>
<proteinExistence type="predicted"/>
<name>A0A956NBW6_UNCEI</name>
<dbReference type="AlphaFoldDB" id="A0A956NBW6"/>
<dbReference type="Proteomes" id="UP000739538">
    <property type="component" value="Unassembled WGS sequence"/>
</dbReference>
<accession>A0A956NBW6</accession>
<reference evidence="1" key="2">
    <citation type="journal article" date="2021" name="Microbiome">
        <title>Successional dynamics and alternative stable states in a saline activated sludge microbial community over 9 years.</title>
        <authorList>
            <person name="Wang Y."/>
            <person name="Ye J."/>
            <person name="Ju F."/>
            <person name="Liu L."/>
            <person name="Boyd J.A."/>
            <person name="Deng Y."/>
            <person name="Parks D.H."/>
            <person name="Jiang X."/>
            <person name="Yin X."/>
            <person name="Woodcroft B.J."/>
            <person name="Tyson G.W."/>
            <person name="Hugenholtz P."/>
            <person name="Polz M.F."/>
            <person name="Zhang T."/>
        </authorList>
    </citation>
    <scope>NUCLEOTIDE SEQUENCE</scope>
    <source>
        <strain evidence="1">HKST-UBA02</strain>
    </source>
</reference>
<comment type="caution">
    <text evidence="1">The sequence shown here is derived from an EMBL/GenBank/DDBJ whole genome shotgun (WGS) entry which is preliminary data.</text>
</comment>
<protein>
    <recommendedName>
        <fullName evidence="3">T9SS type A sorting domain-containing protein</fullName>
    </recommendedName>
</protein>
<organism evidence="1 2">
    <name type="scientific">Eiseniibacteriota bacterium</name>
    <dbReference type="NCBI Taxonomy" id="2212470"/>
    <lineage>
        <taxon>Bacteria</taxon>
        <taxon>Candidatus Eiseniibacteriota</taxon>
    </lineage>
</organism>
<dbReference type="NCBIfam" id="TIGR04534">
    <property type="entry name" value="ELWxxDGT_rpt"/>
    <property type="match status" value="2"/>
</dbReference>
<sequence>MRFHRSSGWVASLPALLFPDVPRSGRLLPILFLPSLFLAAMLVSAVLSSSSLAQTQLINISSGGSIPQFLTRVGDKVFYAAADAGEGFGLYQYDTGSEVGGRIDSPPFVAPPVHLTQAGSLLFFVAEAIDGGEGKELWATNGSTAQEFPVAPGTDGSAITGMAALGSVVILAAQGDTVTGTELWVSDGTSAGTQLLKDIHPSGSSFIQELTTAGSYVFFRADDGTHGSELWRSDGTTSGTQMVADLNPGASGSLPQSIVALGSEVIFGATEPGDGTELWKSDGVTMTQIGDLEPGPSSSFPAGLTEGDGWVYFRARLSSLGEELWRTNGLVADFVKDIHPGVADSDPRYFAAMGGEFFFTADDGVHGPELWKTDGTSGGTVLVEDLVPGPEGDVFLSWIEPHDGFVYFAVDAGDGSGRELWRSDGTSPNTERVQDLDPGAGNGAVGPGLSMDGHLYLLAQDGTDTGAELYRTDSTLGNLELVWDPLPQRGSSPEELGYWIDTRGDEHVLAFARTPFYGRELYAIQNLGGEPVSVFLGPDYDGVDGAPEDAEYVLDDGSLYFTVQSDFYGYEPAVATTETDIEIQDTIPGSIGSFPTDLFAMGGDGYYFAIRAFTPAPVFGLFRMDSVDGPSLVHPFESVRPYGPVVVLDGVALFAAHDGAFGTELWRSDGVTTERVRDIYPGPSSSEPDRFVRMGDHVFFTAFHPSSGRELWRTDGTEAGTSIVEDIESGSTGSTPQQLTDGYPFLYFTAVESGGGREVYRATSLGTERLDEIVPGPGSGGPADLEAAGGRLYFSADGSNGSGREPWVATDLATTQLVDLHPGATGSDPADFHSHLGRCYFTADDGLLGRELWRADGTSVALATDAIAPGGASSDPGEFATHGSLLLFAATTEEFGREIWLWEDLGAAGVPDGSGDPVRLVDRLRLAVGSNPARTDIDLRLVTSVAGAPTFQLLDVGGRVVDSFTPGGVERGTHEWTWRLADDLTAPDGVYFVRVELEKEHAVSKIVLIR</sequence>
<evidence type="ECO:0008006" key="3">
    <source>
        <dbReference type="Google" id="ProtNLM"/>
    </source>
</evidence>